<evidence type="ECO:0000256" key="1">
    <source>
        <dbReference type="SAM" id="MobiDB-lite"/>
    </source>
</evidence>
<reference evidence="2" key="1">
    <citation type="journal article" date="2015" name="Nature">
        <title>Complex archaea that bridge the gap between prokaryotes and eukaryotes.</title>
        <authorList>
            <person name="Spang A."/>
            <person name="Saw J.H."/>
            <person name="Jorgensen S.L."/>
            <person name="Zaremba-Niedzwiedzka K."/>
            <person name="Martijn J."/>
            <person name="Lind A.E."/>
            <person name="van Eijk R."/>
            <person name="Schleper C."/>
            <person name="Guy L."/>
            <person name="Ettema T.J."/>
        </authorList>
    </citation>
    <scope>NUCLEOTIDE SEQUENCE</scope>
</reference>
<proteinExistence type="predicted"/>
<accession>A0A0F9CDQ7</accession>
<dbReference type="EMBL" id="LAZR01044786">
    <property type="protein sequence ID" value="KKL03801.1"/>
    <property type="molecule type" value="Genomic_DNA"/>
</dbReference>
<gene>
    <name evidence="2" type="ORF">LCGC14_2622500</name>
</gene>
<feature type="compositionally biased region" description="Pro residues" evidence="1">
    <location>
        <begin position="7"/>
        <end position="23"/>
    </location>
</feature>
<name>A0A0F9CDQ7_9ZZZZ</name>
<dbReference type="AlphaFoldDB" id="A0A0F9CDQ7"/>
<organism evidence="2">
    <name type="scientific">marine sediment metagenome</name>
    <dbReference type="NCBI Taxonomy" id="412755"/>
    <lineage>
        <taxon>unclassified sequences</taxon>
        <taxon>metagenomes</taxon>
        <taxon>ecological metagenomes</taxon>
    </lineage>
</organism>
<feature type="region of interest" description="Disordered" evidence="1">
    <location>
        <begin position="1"/>
        <end position="43"/>
    </location>
</feature>
<evidence type="ECO:0000313" key="2">
    <source>
        <dbReference type="EMBL" id="KKL03801.1"/>
    </source>
</evidence>
<sequence length="340" mass="37843">MTRKEPTPPPAGGVKPPPPPAPPGEYVREDRVPAPKPTPPPSGVAVAEWLTAAEAQAQFLVPIGMAWDEEQQKPIPRGEAIELAKLDKPLDLEQNLQQYAVMRKQVLKFIGEQLVEAEYDSKGYPLPGKVNDYYQLPNYDKKQLAKVGAEKISSFFRFFAGPITLVSQAREKDYCDATVSIVLLDHFGRTVGSAISSCSTAESGFQGIGSKRKYGGYYVKENGRWVERTAPDFRAALNDVTARARKRALVQAVIVATCTDEIFEAAKEDEPERKTSTDLPTKMTIGKLKDTKLTQIDTDTLMKCAKWCRENNKHEKLAEACELIVDERRENLENGDPEPY</sequence>
<comment type="caution">
    <text evidence="2">The sequence shown here is derived from an EMBL/GenBank/DDBJ whole genome shotgun (WGS) entry which is preliminary data.</text>
</comment>
<protein>
    <submittedName>
        <fullName evidence="2">Uncharacterized protein</fullName>
    </submittedName>
</protein>